<dbReference type="Gene3D" id="3.40.710.10">
    <property type="entry name" value="DD-peptidase/beta-lactamase superfamily"/>
    <property type="match status" value="1"/>
</dbReference>
<sequence>MNRFIFSKFIVCVCILISCSITGFAQIDKAETEIKEIMQKYSGIGVSVAVVKQNKIIYTHSFGLKNVENNIPLTDQDIFRIASISKSFSATSIMQLVEAGKLSLDDDFSNLVGFKVRNPKFPETVITLKMMLSHRSSLNDSQGYLKLDVINPDKNPDWAKCYNSYEPGKGYEYCNLNFNLIGTVIEKISGERFDNYVKNHLLKPMGLYAGYCVDSLDSAKFVTLYEYHNDTKTFTPAPTAYAPRREEIKNYVMGYSTPIFSPTGGMKISATDLAKYMTMHMNYGNYNGVKIMSKKHAKLMQTKISEEEGYAMAMRSVNDLIPGLTLKGHTGSAYGLYSAMFFDPKEKYGIVVITNGCNPIYSKGYCDLIQASINSLYTNLIK</sequence>
<dbReference type="OrthoDB" id="846150at2"/>
<dbReference type="GO" id="GO:0016787">
    <property type="term" value="F:hydrolase activity"/>
    <property type="evidence" value="ECO:0007669"/>
    <property type="project" value="UniProtKB-KW"/>
</dbReference>
<feature type="domain" description="Beta-lactamase-related" evidence="2">
    <location>
        <begin position="33"/>
        <end position="358"/>
    </location>
</feature>
<dbReference type="SUPFAM" id="SSF56601">
    <property type="entry name" value="beta-lactamase/transpeptidase-like"/>
    <property type="match status" value="1"/>
</dbReference>
<evidence type="ECO:0000313" key="4">
    <source>
        <dbReference type="Proteomes" id="UP000245391"/>
    </source>
</evidence>
<evidence type="ECO:0000256" key="1">
    <source>
        <dbReference type="SAM" id="SignalP"/>
    </source>
</evidence>
<dbReference type="AlphaFoldDB" id="A0A317F3F0"/>
<keyword evidence="4" id="KW-1185">Reference proteome</keyword>
<dbReference type="InterPro" id="IPR001466">
    <property type="entry name" value="Beta-lactam-related"/>
</dbReference>
<dbReference type="InterPro" id="IPR012338">
    <property type="entry name" value="Beta-lactam/transpept-like"/>
</dbReference>
<dbReference type="RefSeq" id="WP_109927701.1">
    <property type="nucleotide sequence ID" value="NZ_QGNY01000001.1"/>
</dbReference>
<dbReference type="Proteomes" id="UP000245391">
    <property type="component" value="Unassembled WGS sequence"/>
</dbReference>
<feature type="signal peptide" evidence="1">
    <location>
        <begin position="1"/>
        <end position="25"/>
    </location>
</feature>
<accession>A0A317F3F0</accession>
<evidence type="ECO:0000313" key="3">
    <source>
        <dbReference type="EMBL" id="PWS33112.1"/>
    </source>
</evidence>
<dbReference type="EMBL" id="QGNY01000001">
    <property type="protein sequence ID" value="PWS33112.1"/>
    <property type="molecule type" value="Genomic_DNA"/>
</dbReference>
<gene>
    <name evidence="3" type="ORF">DF947_00270</name>
</gene>
<dbReference type="PROSITE" id="PS51257">
    <property type="entry name" value="PROKAR_LIPOPROTEIN"/>
    <property type="match status" value="1"/>
</dbReference>
<organism evidence="3 4">
    <name type="scientific">Pedobacter paludis</name>
    <dbReference type="NCBI Taxonomy" id="2203212"/>
    <lineage>
        <taxon>Bacteria</taxon>
        <taxon>Pseudomonadati</taxon>
        <taxon>Bacteroidota</taxon>
        <taxon>Sphingobacteriia</taxon>
        <taxon>Sphingobacteriales</taxon>
        <taxon>Sphingobacteriaceae</taxon>
        <taxon>Pedobacter</taxon>
    </lineage>
</organism>
<dbReference type="Pfam" id="PF00144">
    <property type="entry name" value="Beta-lactamase"/>
    <property type="match status" value="1"/>
</dbReference>
<keyword evidence="1" id="KW-0732">Signal</keyword>
<reference evidence="4" key="1">
    <citation type="submission" date="2018-05" db="EMBL/GenBank/DDBJ databases">
        <title>Pedobacter paludis sp. nov., isolated from wetland soil.</title>
        <authorList>
            <person name="Zhang Y."/>
        </authorList>
    </citation>
    <scope>NUCLEOTIDE SEQUENCE [LARGE SCALE GENOMIC DNA]</scope>
    <source>
        <strain evidence="4">R-8</strain>
    </source>
</reference>
<name>A0A317F3F0_9SPHI</name>
<dbReference type="PANTHER" id="PTHR46825">
    <property type="entry name" value="D-ALANYL-D-ALANINE-CARBOXYPEPTIDASE/ENDOPEPTIDASE AMPH"/>
    <property type="match status" value="1"/>
</dbReference>
<feature type="chain" id="PRO_5016248985" evidence="1">
    <location>
        <begin position="26"/>
        <end position="382"/>
    </location>
</feature>
<comment type="caution">
    <text evidence="3">The sequence shown here is derived from an EMBL/GenBank/DDBJ whole genome shotgun (WGS) entry which is preliminary data.</text>
</comment>
<proteinExistence type="predicted"/>
<dbReference type="InterPro" id="IPR050491">
    <property type="entry name" value="AmpC-like"/>
</dbReference>
<evidence type="ECO:0000259" key="2">
    <source>
        <dbReference type="Pfam" id="PF00144"/>
    </source>
</evidence>
<dbReference type="PANTHER" id="PTHR46825:SF9">
    <property type="entry name" value="BETA-LACTAMASE-RELATED DOMAIN-CONTAINING PROTEIN"/>
    <property type="match status" value="1"/>
</dbReference>
<keyword evidence="3" id="KW-0378">Hydrolase</keyword>
<protein>
    <submittedName>
        <fullName evidence="3">Serine hydrolase</fullName>
    </submittedName>
</protein>